<dbReference type="Proteomes" id="UP001163105">
    <property type="component" value="Unassembled WGS sequence"/>
</dbReference>
<dbReference type="InterPro" id="IPR036259">
    <property type="entry name" value="MFS_trans_sf"/>
</dbReference>
<keyword evidence="4 9" id="KW-0812">Transmembrane</keyword>
<organism evidence="11 12">
    <name type="scientific">Purpureocillium lavendulum</name>
    <dbReference type="NCBI Taxonomy" id="1247861"/>
    <lineage>
        <taxon>Eukaryota</taxon>
        <taxon>Fungi</taxon>
        <taxon>Dikarya</taxon>
        <taxon>Ascomycota</taxon>
        <taxon>Pezizomycotina</taxon>
        <taxon>Sordariomycetes</taxon>
        <taxon>Hypocreomycetidae</taxon>
        <taxon>Hypocreales</taxon>
        <taxon>Ophiocordycipitaceae</taxon>
        <taxon>Purpureocillium</taxon>
    </lineage>
</organism>
<feature type="compositionally biased region" description="Acidic residues" evidence="8">
    <location>
        <begin position="534"/>
        <end position="545"/>
    </location>
</feature>
<feature type="transmembrane region" description="Helical" evidence="9">
    <location>
        <begin position="184"/>
        <end position="208"/>
    </location>
</feature>
<feature type="transmembrane region" description="Helical" evidence="9">
    <location>
        <begin position="423"/>
        <end position="442"/>
    </location>
</feature>
<feature type="transmembrane region" description="Helical" evidence="9">
    <location>
        <begin position="384"/>
        <end position="411"/>
    </location>
</feature>
<feature type="transmembrane region" description="Helical" evidence="9">
    <location>
        <begin position="353"/>
        <end position="372"/>
    </location>
</feature>
<keyword evidence="5 9" id="KW-1133">Transmembrane helix</keyword>
<feature type="region of interest" description="Disordered" evidence="8">
    <location>
        <begin position="506"/>
        <end position="545"/>
    </location>
</feature>
<dbReference type="InterPro" id="IPR020846">
    <property type="entry name" value="MFS_dom"/>
</dbReference>
<dbReference type="EMBL" id="JAQHRD010000006">
    <property type="protein sequence ID" value="KAJ6439775.1"/>
    <property type="molecule type" value="Genomic_DNA"/>
</dbReference>
<dbReference type="AlphaFoldDB" id="A0AB34FLF4"/>
<feature type="transmembrane region" description="Helical" evidence="9">
    <location>
        <begin position="59"/>
        <end position="76"/>
    </location>
</feature>
<keyword evidence="12" id="KW-1185">Reference proteome</keyword>
<evidence type="ECO:0000256" key="5">
    <source>
        <dbReference type="ARBA" id="ARBA00022989"/>
    </source>
</evidence>
<dbReference type="PANTHER" id="PTHR48022:SF14">
    <property type="entry name" value="MAJOR FACILITATOR SUPERFAMILY (MFS) PROFILE DOMAIN-CONTAINING PROTEIN-RELATED"/>
    <property type="match status" value="1"/>
</dbReference>
<evidence type="ECO:0000256" key="7">
    <source>
        <dbReference type="RuleBase" id="RU003346"/>
    </source>
</evidence>
<dbReference type="FunFam" id="1.20.1250.20:FF:000134">
    <property type="entry name" value="MFS sugar transporter protein"/>
    <property type="match status" value="1"/>
</dbReference>
<evidence type="ECO:0000256" key="9">
    <source>
        <dbReference type="SAM" id="Phobius"/>
    </source>
</evidence>
<reference evidence="11" key="1">
    <citation type="submission" date="2023-01" db="EMBL/GenBank/DDBJ databases">
        <title>The growth and conidiation of Purpureocillium lavendulum are regulated by nitrogen source and histone H3K14 acetylation.</title>
        <authorList>
            <person name="Tang P."/>
            <person name="Han J."/>
            <person name="Zhang C."/>
            <person name="Tang P."/>
            <person name="Qi F."/>
            <person name="Zhang K."/>
            <person name="Liang L."/>
        </authorList>
    </citation>
    <scope>NUCLEOTIDE SEQUENCE</scope>
    <source>
        <strain evidence="11">YMF1.00683</strain>
    </source>
</reference>
<feature type="domain" description="Major facilitator superfamily (MFS) profile" evidence="10">
    <location>
        <begin position="18"/>
        <end position="476"/>
    </location>
</feature>
<feature type="transmembrane region" description="Helical" evidence="9">
    <location>
        <begin position="152"/>
        <end position="172"/>
    </location>
</feature>
<protein>
    <submittedName>
        <fullName evidence="11">ASD-3 ascus development protein 3</fullName>
    </submittedName>
</protein>
<feature type="transmembrane region" description="Helical" evidence="9">
    <location>
        <begin position="88"/>
        <end position="107"/>
    </location>
</feature>
<dbReference type="InterPro" id="IPR005828">
    <property type="entry name" value="MFS_sugar_transport-like"/>
</dbReference>
<dbReference type="GO" id="GO:0016020">
    <property type="term" value="C:membrane"/>
    <property type="evidence" value="ECO:0007669"/>
    <property type="project" value="UniProtKB-SubCell"/>
</dbReference>
<keyword evidence="3 7" id="KW-0813">Transport</keyword>
<evidence type="ECO:0000256" key="8">
    <source>
        <dbReference type="SAM" id="MobiDB-lite"/>
    </source>
</evidence>
<feature type="compositionally biased region" description="Acidic residues" evidence="8">
    <location>
        <begin position="506"/>
        <end position="518"/>
    </location>
</feature>
<name>A0AB34FLF4_9HYPO</name>
<comment type="caution">
    <text evidence="11">The sequence shown here is derived from an EMBL/GenBank/DDBJ whole genome shotgun (WGS) entry which is preliminary data.</text>
</comment>
<evidence type="ECO:0000313" key="11">
    <source>
        <dbReference type="EMBL" id="KAJ6439775.1"/>
    </source>
</evidence>
<dbReference type="PRINTS" id="PR00171">
    <property type="entry name" value="SUGRTRNSPORT"/>
</dbReference>
<keyword evidence="6 9" id="KW-0472">Membrane</keyword>
<dbReference type="NCBIfam" id="TIGR00879">
    <property type="entry name" value="SP"/>
    <property type="match status" value="1"/>
</dbReference>
<evidence type="ECO:0000259" key="10">
    <source>
        <dbReference type="PROSITE" id="PS50850"/>
    </source>
</evidence>
<sequence length="545" mass="58675">MKSLSVALPTGSRRLYALCLHLALGASIWGYNIGILSSILVHPGWKAALGGSPSASQRGLITGIYYLGTFLSYVLLSHPLADWLGRRHAALVGTLVLCLGAVVMASVREGGDGSVAAMAWGRWICGVGVGVVSTTVPLYQSEVSPAKERGKFVTMNHVGFIAGLATGLWVGYGMTFWKGPDGEFWGWRVSILIQLLPAAIFAVGLPFLPDTPRWLVEKGDMERARKVLFWLRDGTTSRESITHELHAIGADVESRHMHASASTSSVSSSPFIALTLSLFREPALFARLWRAFLLQFMAQMCGATAMKYYLPALLKALGVETRVALMAGAVEMTAKIGMTVLEMWVIDRFGRRACLVGGSLVMGVAMLINGALPLAFPNNANKAADVVCIVFIFIYAMGYSLGLGPAAWVYSSEIFPTSVRARGLNFAASGGSIGSIIVAQAWPVGLAHLGSGIYFFFMAVNFICVPVIWLLYPETKGRALEDMDSLFGKSADSHFHSSAALPLDDDEWARDDAGSDDTEQGHVRPRHRARDGAGQEEEDAPLLGE</sequence>
<evidence type="ECO:0000256" key="6">
    <source>
        <dbReference type="ARBA" id="ARBA00023136"/>
    </source>
</evidence>
<evidence type="ECO:0000256" key="2">
    <source>
        <dbReference type="ARBA" id="ARBA00010992"/>
    </source>
</evidence>
<dbReference type="Pfam" id="PF00083">
    <property type="entry name" value="Sugar_tr"/>
    <property type="match status" value="1"/>
</dbReference>
<gene>
    <name evidence="11" type="ORF">O9K51_07666</name>
</gene>
<dbReference type="PROSITE" id="PS50850">
    <property type="entry name" value="MFS"/>
    <property type="match status" value="1"/>
</dbReference>
<accession>A0AB34FLF4</accession>
<dbReference type="GO" id="GO:0005351">
    <property type="term" value="F:carbohydrate:proton symporter activity"/>
    <property type="evidence" value="ECO:0007669"/>
    <property type="project" value="TreeGrafter"/>
</dbReference>
<evidence type="ECO:0000256" key="4">
    <source>
        <dbReference type="ARBA" id="ARBA00022692"/>
    </source>
</evidence>
<dbReference type="SUPFAM" id="SSF103473">
    <property type="entry name" value="MFS general substrate transporter"/>
    <property type="match status" value="1"/>
</dbReference>
<evidence type="ECO:0000313" key="12">
    <source>
        <dbReference type="Proteomes" id="UP001163105"/>
    </source>
</evidence>
<evidence type="ECO:0000256" key="1">
    <source>
        <dbReference type="ARBA" id="ARBA00004141"/>
    </source>
</evidence>
<comment type="subcellular location">
    <subcellularLocation>
        <location evidence="1">Membrane</location>
        <topology evidence="1">Multi-pass membrane protein</topology>
    </subcellularLocation>
</comment>
<dbReference type="InterPro" id="IPR003663">
    <property type="entry name" value="Sugar/inositol_transpt"/>
</dbReference>
<feature type="transmembrane region" description="Helical" evidence="9">
    <location>
        <begin position="15"/>
        <end position="39"/>
    </location>
</feature>
<feature type="transmembrane region" description="Helical" evidence="9">
    <location>
        <begin position="454"/>
        <end position="472"/>
    </location>
</feature>
<dbReference type="PROSITE" id="PS00217">
    <property type="entry name" value="SUGAR_TRANSPORT_2"/>
    <property type="match status" value="1"/>
</dbReference>
<dbReference type="PANTHER" id="PTHR48022">
    <property type="entry name" value="PLASTIDIC GLUCOSE TRANSPORTER 4"/>
    <property type="match status" value="1"/>
</dbReference>
<proteinExistence type="inferred from homology"/>
<dbReference type="InterPro" id="IPR050360">
    <property type="entry name" value="MFS_Sugar_Transporters"/>
</dbReference>
<evidence type="ECO:0000256" key="3">
    <source>
        <dbReference type="ARBA" id="ARBA00022448"/>
    </source>
</evidence>
<dbReference type="Gene3D" id="1.20.1250.20">
    <property type="entry name" value="MFS general substrate transporter like domains"/>
    <property type="match status" value="1"/>
</dbReference>
<dbReference type="InterPro" id="IPR005829">
    <property type="entry name" value="Sugar_transporter_CS"/>
</dbReference>
<comment type="similarity">
    <text evidence="2 7">Belongs to the major facilitator superfamily. Sugar transporter (TC 2.A.1.1) family.</text>
</comment>
<feature type="transmembrane region" description="Helical" evidence="9">
    <location>
        <begin position="119"/>
        <end position="140"/>
    </location>
</feature>